<dbReference type="EMBL" id="QXHD01000001">
    <property type="protein sequence ID" value="NEZ54140.1"/>
    <property type="molecule type" value="Genomic_DNA"/>
</dbReference>
<evidence type="ECO:0008006" key="3">
    <source>
        <dbReference type="Google" id="ProtNLM"/>
    </source>
</evidence>
<gene>
    <name evidence="1" type="ORF">DXZ20_00145</name>
</gene>
<reference evidence="1 2" key="1">
    <citation type="journal article" date="2020" name="Microb. Ecol.">
        <title>Ecogenomics of the Marine Benthic Filamentous Cyanobacterium Adonisia.</title>
        <authorList>
            <person name="Walter J.M."/>
            <person name="Coutinho F.H."/>
            <person name="Leomil L."/>
            <person name="Hargreaves P.I."/>
            <person name="Campeao M.E."/>
            <person name="Vieira V.V."/>
            <person name="Silva B.S."/>
            <person name="Fistarol G.O."/>
            <person name="Salomon P.S."/>
            <person name="Sawabe T."/>
            <person name="Mino S."/>
            <person name="Hosokawa M."/>
            <person name="Miyashita H."/>
            <person name="Maruyama F."/>
            <person name="van Verk M.C."/>
            <person name="Dutilh B.E."/>
            <person name="Thompson C.C."/>
            <person name="Thompson F.L."/>
        </authorList>
    </citation>
    <scope>NUCLEOTIDE SEQUENCE [LARGE SCALE GENOMIC DNA]</scope>
    <source>
        <strain evidence="1 2">CCMR0081</strain>
    </source>
</reference>
<proteinExistence type="predicted"/>
<accession>A0A6M0RDY9</accession>
<dbReference type="AlphaFoldDB" id="A0A6M0RDY9"/>
<comment type="caution">
    <text evidence="1">The sequence shown here is derived from an EMBL/GenBank/DDBJ whole genome shotgun (WGS) entry which is preliminary data.</text>
</comment>
<dbReference type="Gene3D" id="3.30.420.40">
    <property type="match status" value="2"/>
</dbReference>
<dbReference type="InterPro" id="IPR043129">
    <property type="entry name" value="ATPase_NBD"/>
</dbReference>
<dbReference type="Proteomes" id="UP000481033">
    <property type="component" value="Unassembled WGS sequence"/>
</dbReference>
<name>A0A6M0RDY9_9CYAN</name>
<evidence type="ECO:0000313" key="2">
    <source>
        <dbReference type="Proteomes" id="UP000481033"/>
    </source>
</evidence>
<protein>
    <recommendedName>
        <fullName evidence="3">Actin-like protein N-terminal domain-containing protein</fullName>
    </recommendedName>
</protein>
<organism evidence="1 2">
    <name type="scientific">Adonisia turfae CCMR0081</name>
    <dbReference type="NCBI Taxonomy" id="2292702"/>
    <lineage>
        <taxon>Bacteria</taxon>
        <taxon>Bacillati</taxon>
        <taxon>Cyanobacteriota</taxon>
        <taxon>Adonisia</taxon>
        <taxon>Adonisia turfae</taxon>
    </lineage>
</organism>
<dbReference type="SUPFAM" id="SSF53067">
    <property type="entry name" value="Actin-like ATPase domain"/>
    <property type="match status" value="1"/>
</dbReference>
<keyword evidence="2" id="KW-1185">Reference proteome</keyword>
<evidence type="ECO:0000313" key="1">
    <source>
        <dbReference type="EMBL" id="NEZ54140.1"/>
    </source>
</evidence>
<sequence length="337" mass="36975">MHPTESTAMTSFRRNNIQGIIDLGNADIKFLYRIGDDSDDWHRHKFESVVSTSPLVNNHPARVLLGEQSYLIGEEATAVQCDRTGNTDSGKVLNALPLTIHALIKAAGMGKPLSADLIFTCPSVKAYGSDIQAKLVGEHKVTLPPDDAALIDEQKQTIRIDSAIPQLEGYQAYRLVKSECPNGAVMVDIGSRTILVTVVDAQGRILNRFAKDDCGCHRIAERVYQSECLIGLKGMNQRLPNAEQVMAFLLDTTTKKSLRQQQATRIEPHILACVQDAQTFVRQYGDKPVYLMGGGSMLPGMVDAFSDSQQKAQTMPEATWATLIGLSTVADRLFTQN</sequence>